<accession>A0A2H9N1M9</accession>
<dbReference type="Pfam" id="PF00881">
    <property type="entry name" value="Nitroreductase"/>
    <property type="match status" value="1"/>
</dbReference>
<protein>
    <submittedName>
        <fullName evidence="4">Nitroreductase family protein</fullName>
    </submittedName>
</protein>
<dbReference type="AlphaFoldDB" id="A0A2H9N1M9"/>
<evidence type="ECO:0000259" key="3">
    <source>
        <dbReference type="Pfam" id="PF00881"/>
    </source>
</evidence>
<dbReference type="InterPro" id="IPR000415">
    <property type="entry name" value="Nitroreductase-like"/>
</dbReference>
<comment type="similarity">
    <text evidence="1">Belongs to the nitroreductase family.</text>
</comment>
<dbReference type="PANTHER" id="PTHR43673">
    <property type="entry name" value="NAD(P)H NITROREDUCTASE YDGI-RELATED"/>
    <property type="match status" value="1"/>
</dbReference>
<sequence>MIIKEILNRRSVREYKNKAVPEKYITEIIKAGQFAPTARHNQAVEFIVIRNQKTKDKIFEIVSQEFVKTAQVLIIPVTDTTKTNCPVQDLSVASENMFLQAIALGLGTVWKALKPEFNEEEKIKKLLGIPKRYKTINIVPVGYPKEKPAPHTDKDFVEEKIHQEKW</sequence>
<feature type="domain" description="Nitroreductase" evidence="3">
    <location>
        <begin position="6"/>
        <end position="66"/>
    </location>
</feature>
<dbReference type="GO" id="GO:0016491">
    <property type="term" value="F:oxidoreductase activity"/>
    <property type="evidence" value="ECO:0007669"/>
    <property type="project" value="UniProtKB-KW"/>
</dbReference>
<dbReference type="InterPro" id="IPR029479">
    <property type="entry name" value="Nitroreductase"/>
</dbReference>
<dbReference type="Gene3D" id="3.40.109.10">
    <property type="entry name" value="NADH Oxidase"/>
    <property type="match status" value="1"/>
</dbReference>
<dbReference type="EMBL" id="PFHJ01000009">
    <property type="protein sequence ID" value="PIW91560.1"/>
    <property type="molecule type" value="Genomic_DNA"/>
</dbReference>
<gene>
    <name evidence="4" type="ORF">COZ90_00365</name>
</gene>
<proteinExistence type="inferred from homology"/>
<evidence type="ECO:0000313" key="5">
    <source>
        <dbReference type="Proteomes" id="UP000236840"/>
    </source>
</evidence>
<dbReference type="SUPFAM" id="SSF55469">
    <property type="entry name" value="FMN-dependent nitroreductase-like"/>
    <property type="match status" value="1"/>
</dbReference>
<organism evidence="4 5">
    <name type="scientific">Candidatus Nealsonbacteria bacterium CG_4_8_14_3_um_filter_37_36</name>
    <dbReference type="NCBI Taxonomy" id="1974688"/>
    <lineage>
        <taxon>Bacteria</taxon>
        <taxon>Candidatus Nealsoniibacteriota</taxon>
    </lineage>
</organism>
<evidence type="ECO:0000256" key="2">
    <source>
        <dbReference type="ARBA" id="ARBA00023002"/>
    </source>
</evidence>
<evidence type="ECO:0000313" key="4">
    <source>
        <dbReference type="EMBL" id="PIW91560.1"/>
    </source>
</evidence>
<dbReference type="PANTHER" id="PTHR43673:SF10">
    <property type="entry name" value="NADH DEHYDROGENASE_NAD(P)H NITROREDUCTASE XCC3605-RELATED"/>
    <property type="match status" value="1"/>
</dbReference>
<comment type="caution">
    <text evidence="4">The sequence shown here is derived from an EMBL/GenBank/DDBJ whole genome shotgun (WGS) entry which is preliminary data.</text>
</comment>
<reference evidence="5" key="1">
    <citation type="submission" date="2017-09" db="EMBL/GenBank/DDBJ databases">
        <title>Depth-based differentiation of microbial function through sediment-hosted aquifers and enrichment of novel symbionts in the deep terrestrial subsurface.</title>
        <authorList>
            <person name="Probst A.J."/>
            <person name="Ladd B."/>
            <person name="Jarett J.K."/>
            <person name="Geller-Mcgrath D.E."/>
            <person name="Sieber C.M.K."/>
            <person name="Emerson J.B."/>
            <person name="Anantharaman K."/>
            <person name="Thomas B.C."/>
            <person name="Malmstrom R."/>
            <person name="Stieglmeier M."/>
            <person name="Klingl A."/>
            <person name="Woyke T."/>
            <person name="Ryan C.M."/>
            <person name="Banfield J.F."/>
        </authorList>
    </citation>
    <scope>NUCLEOTIDE SEQUENCE [LARGE SCALE GENOMIC DNA]</scope>
</reference>
<keyword evidence="2" id="KW-0560">Oxidoreductase</keyword>
<evidence type="ECO:0000256" key="1">
    <source>
        <dbReference type="ARBA" id="ARBA00007118"/>
    </source>
</evidence>
<name>A0A2H9N1M9_9BACT</name>
<dbReference type="Proteomes" id="UP000236840">
    <property type="component" value="Unassembled WGS sequence"/>
</dbReference>